<evidence type="ECO:0000313" key="2">
    <source>
        <dbReference type="Proteomes" id="UP001151760"/>
    </source>
</evidence>
<reference evidence="1" key="2">
    <citation type="submission" date="2022-01" db="EMBL/GenBank/DDBJ databases">
        <authorList>
            <person name="Yamashiro T."/>
            <person name="Shiraishi A."/>
            <person name="Satake H."/>
            <person name="Nakayama K."/>
        </authorList>
    </citation>
    <scope>NUCLEOTIDE SEQUENCE</scope>
</reference>
<dbReference type="EMBL" id="BQNB010009063">
    <property type="protein sequence ID" value="GJS58200.1"/>
    <property type="molecule type" value="Genomic_DNA"/>
</dbReference>
<comment type="caution">
    <text evidence="1">The sequence shown here is derived from an EMBL/GenBank/DDBJ whole genome shotgun (WGS) entry which is preliminary data.</text>
</comment>
<sequence length="97" mass="10721">MSSCFPLQQPELISALVAPSGHQDNIAAFIFEFAQQSEQPCDHFVDTQVFVLKEEVQMNGYMAWLPTSGSGLLTSYLRIAHPFIGKEFVVTLPFGIG</sequence>
<proteinExistence type="predicted"/>
<evidence type="ECO:0000313" key="1">
    <source>
        <dbReference type="EMBL" id="GJS58200.1"/>
    </source>
</evidence>
<keyword evidence="2" id="KW-1185">Reference proteome</keyword>
<name>A0ABQ4WZA2_9ASTR</name>
<protein>
    <submittedName>
        <fullName evidence="1">Uncharacterized protein</fullName>
    </submittedName>
</protein>
<organism evidence="1 2">
    <name type="scientific">Tanacetum coccineum</name>
    <dbReference type="NCBI Taxonomy" id="301880"/>
    <lineage>
        <taxon>Eukaryota</taxon>
        <taxon>Viridiplantae</taxon>
        <taxon>Streptophyta</taxon>
        <taxon>Embryophyta</taxon>
        <taxon>Tracheophyta</taxon>
        <taxon>Spermatophyta</taxon>
        <taxon>Magnoliopsida</taxon>
        <taxon>eudicotyledons</taxon>
        <taxon>Gunneridae</taxon>
        <taxon>Pentapetalae</taxon>
        <taxon>asterids</taxon>
        <taxon>campanulids</taxon>
        <taxon>Asterales</taxon>
        <taxon>Asteraceae</taxon>
        <taxon>Asteroideae</taxon>
        <taxon>Anthemideae</taxon>
        <taxon>Anthemidinae</taxon>
        <taxon>Tanacetum</taxon>
    </lineage>
</organism>
<dbReference type="Proteomes" id="UP001151760">
    <property type="component" value="Unassembled WGS sequence"/>
</dbReference>
<accession>A0ABQ4WZA2</accession>
<gene>
    <name evidence="1" type="ORF">Tco_0652984</name>
</gene>
<reference evidence="1" key="1">
    <citation type="journal article" date="2022" name="Int. J. Mol. Sci.">
        <title>Draft Genome of Tanacetum Coccineum: Genomic Comparison of Closely Related Tanacetum-Family Plants.</title>
        <authorList>
            <person name="Yamashiro T."/>
            <person name="Shiraishi A."/>
            <person name="Nakayama K."/>
            <person name="Satake H."/>
        </authorList>
    </citation>
    <scope>NUCLEOTIDE SEQUENCE</scope>
</reference>